<proteinExistence type="predicted"/>
<dbReference type="Pfam" id="PF02653">
    <property type="entry name" value="BPD_transp_2"/>
    <property type="match status" value="1"/>
</dbReference>
<reference evidence="7 8" key="1">
    <citation type="submission" date="2023-08" db="EMBL/GenBank/DDBJ databases">
        <title>The draft genome sequence of Paracraurococcus sp. LOR1-02.</title>
        <authorList>
            <person name="Kingkaew E."/>
            <person name="Tanasupawat S."/>
        </authorList>
    </citation>
    <scope>NUCLEOTIDE SEQUENCE [LARGE SCALE GENOMIC DNA]</scope>
    <source>
        <strain evidence="7 8">LOR1-02</strain>
    </source>
</reference>
<feature type="transmembrane region" description="Helical" evidence="6">
    <location>
        <begin position="242"/>
        <end position="266"/>
    </location>
</feature>
<feature type="transmembrane region" description="Helical" evidence="6">
    <location>
        <begin position="203"/>
        <end position="222"/>
    </location>
</feature>
<organism evidence="7 8">
    <name type="scientific">Paracraurococcus lichenis</name>
    <dbReference type="NCBI Taxonomy" id="3064888"/>
    <lineage>
        <taxon>Bacteria</taxon>
        <taxon>Pseudomonadati</taxon>
        <taxon>Pseudomonadota</taxon>
        <taxon>Alphaproteobacteria</taxon>
        <taxon>Acetobacterales</taxon>
        <taxon>Roseomonadaceae</taxon>
        <taxon>Paracraurococcus</taxon>
    </lineage>
</organism>
<keyword evidence="3 6" id="KW-0812">Transmembrane</keyword>
<sequence>MRLALEAAFWLLALASHWLLPTQLPLLSQVWIVALFVLSLDLLVGFAGVLTLGHAAFFGLGAYAAGILAQQGWGEPISGLLVAAVLAALLGLATAPLVLRGGDLPALMVTLGLSLMLAEAANKLPGLTGGADGLLGVEMWSILGLFRFDLFGHTAFFYSLAVLFLLFLLARLVTGSPFGLALRGIRGNARRMPAIGTPVRARLVAAYALSAAYAGVAGALLAQTTQFVSLDALSFQRSAEGLLMLVLGGLGGLYGAMLGAAAFTFAHHVLSEMSPLFWQFWIGVALVALALAGRGGLLGLGAALLRRGRA</sequence>
<feature type="transmembrane region" description="Helical" evidence="6">
    <location>
        <begin position="31"/>
        <end position="64"/>
    </location>
</feature>
<evidence type="ECO:0000256" key="6">
    <source>
        <dbReference type="SAM" id="Phobius"/>
    </source>
</evidence>
<keyword evidence="2" id="KW-1003">Cell membrane</keyword>
<evidence type="ECO:0000256" key="2">
    <source>
        <dbReference type="ARBA" id="ARBA00022475"/>
    </source>
</evidence>
<dbReference type="InterPro" id="IPR001851">
    <property type="entry name" value="ABC_transp_permease"/>
</dbReference>
<dbReference type="EMBL" id="JAUTWS010000012">
    <property type="protein sequence ID" value="MDO9709468.1"/>
    <property type="molecule type" value="Genomic_DNA"/>
</dbReference>
<gene>
    <name evidence="7" type="ORF">Q7A36_14035</name>
</gene>
<evidence type="ECO:0000256" key="5">
    <source>
        <dbReference type="ARBA" id="ARBA00023136"/>
    </source>
</evidence>
<keyword evidence="8" id="KW-1185">Reference proteome</keyword>
<keyword evidence="5 6" id="KW-0472">Membrane</keyword>
<feature type="transmembrane region" description="Helical" evidence="6">
    <location>
        <begin position="76"/>
        <end position="98"/>
    </location>
</feature>
<name>A0ABT9DZY1_9PROT</name>
<evidence type="ECO:0000256" key="3">
    <source>
        <dbReference type="ARBA" id="ARBA00022692"/>
    </source>
</evidence>
<feature type="transmembrane region" description="Helical" evidence="6">
    <location>
        <begin position="278"/>
        <end position="305"/>
    </location>
</feature>
<dbReference type="CDD" id="cd06581">
    <property type="entry name" value="TM_PBP1_LivM_like"/>
    <property type="match status" value="1"/>
</dbReference>
<comment type="caution">
    <text evidence="7">The sequence shown here is derived from an EMBL/GenBank/DDBJ whole genome shotgun (WGS) entry which is preliminary data.</text>
</comment>
<evidence type="ECO:0000256" key="4">
    <source>
        <dbReference type="ARBA" id="ARBA00022989"/>
    </source>
</evidence>
<dbReference type="PANTHER" id="PTHR30482:SF17">
    <property type="entry name" value="ABC TRANSPORTER ATP-BINDING PROTEIN"/>
    <property type="match status" value="1"/>
</dbReference>
<dbReference type="PANTHER" id="PTHR30482">
    <property type="entry name" value="HIGH-AFFINITY BRANCHED-CHAIN AMINO ACID TRANSPORT SYSTEM PERMEASE"/>
    <property type="match status" value="1"/>
</dbReference>
<feature type="transmembrane region" description="Helical" evidence="6">
    <location>
        <begin position="156"/>
        <end position="182"/>
    </location>
</feature>
<dbReference type="RefSeq" id="WP_305104336.1">
    <property type="nucleotide sequence ID" value="NZ_JAUTWS010000012.1"/>
</dbReference>
<keyword evidence="4 6" id="KW-1133">Transmembrane helix</keyword>
<comment type="subcellular location">
    <subcellularLocation>
        <location evidence="1">Cell membrane</location>
        <topology evidence="1">Multi-pass membrane protein</topology>
    </subcellularLocation>
</comment>
<dbReference type="Proteomes" id="UP001243009">
    <property type="component" value="Unassembled WGS sequence"/>
</dbReference>
<dbReference type="InterPro" id="IPR043428">
    <property type="entry name" value="LivM-like"/>
</dbReference>
<evidence type="ECO:0000313" key="8">
    <source>
        <dbReference type="Proteomes" id="UP001243009"/>
    </source>
</evidence>
<accession>A0ABT9DZY1</accession>
<protein>
    <submittedName>
        <fullName evidence="7">Branched-chain amino acid ABC transporter permease</fullName>
    </submittedName>
</protein>
<evidence type="ECO:0000256" key="1">
    <source>
        <dbReference type="ARBA" id="ARBA00004651"/>
    </source>
</evidence>
<evidence type="ECO:0000313" key="7">
    <source>
        <dbReference type="EMBL" id="MDO9709468.1"/>
    </source>
</evidence>